<evidence type="ECO:0000313" key="1">
    <source>
        <dbReference type="EMBL" id="CAD9501646.1"/>
    </source>
</evidence>
<proteinExistence type="predicted"/>
<dbReference type="InterPro" id="IPR015943">
    <property type="entry name" value="WD40/YVTN_repeat-like_dom_sf"/>
</dbReference>
<sequence>MESSVPSTTTRRSQFAHLDAHPRGILGMDITEGGAMVTSSWGQEALLWDIKKLYSGTGEAFSRRAPRSKPVLTGSPARHLKLAPSGSSLVVATCSNQIRVHSFENT</sequence>
<reference evidence="1" key="1">
    <citation type="submission" date="2021-01" db="EMBL/GenBank/DDBJ databases">
        <authorList>
            <person name="Corre E."/>
            <person name="Pelletier E."/>
            <person name="Niang G."/>
            <person name="Scheremetjew M."/>
            <person name="Finn R."/>
            <person name="Kale V."/>
            <person name="Holt S."/>
            <person name="Cochrane G."/>
            <person name="Meng A."/>
            <person name="Brown T."/>
            <person name="Cohen L."/>
        </authorList>
    </citation>
    <scope>NUCLEOTIDE SEQUENCE</scope>
    <source>
        <strain evidence="1">CCMP1381</strain>
    </source>
</reference>
<protein>
    <submittedName>
        <fullName evidence="1">Uncharacterized protein</fullName>
    </submittedName>
</protein>
<dbReference type="InterPro" id="IPR036322">
    <property type="entry name" value="WD40_repeat_dom_sf"/>
</dbReference>
<dbReference type="SUPFAM" id="SSF50978">
    <property type="entry name" value="WD40 repeat-like"/>
    <property type="match status" value="1"/>
</dbReference>
<dbReference type="EMBL" id="HBGS01065087">
    <property type="protein sequence ID" value="CAD9501646.1"/>
    <property type="molecule type" value="Transcribed_RNA"/>
</dbReference>
<organism evidence="1">
    <name type="scientific">Octactis speculum</name>
    <dbReference type="NCBI Taxonomy" id="3111310"/>
    <lineage>
        <taxon>Eukaryota</taxon>
        <taxon>Sar</taxon>
        <taxon>Stramenopiles</taxon>
        <taxon>Ochrophyta</taxon>
        <taxon>Dictyochophyceae</taxon>
        <taxon>Dictyochales</taxon>
        <taxon>Dictyochaceae</taxon>
        <taxon>Octactis</taxon>
    </lineage>
</organism>
<name>A0A7S2HW55_9STRA</name>
<gene>
    <name evidence="1" type="ORF">DSPE1174_LOCUS33999</name>
</gene>
<dbReference type="Gene3D" id="2.130.10.10">
    <property type="entry name" value="YVTN repeat-like/Quinoprotein amine dehydrogenase"/>
    <property type="match status" value="1"/>
</dbReference>
<dbReference type="AlphaFoldDB" id="A0A7S2HW55"/>
<accession>A0A7S2HW55</accession>